<keyword evidence="2" id="KW-1185">Reference proteome</keyword>
<reference evidence="1" key="1">
    <citation type="submission" date="2017-04" db="EMBL/GenBank/DDBJ databases">
        <title>Genome sequence and comparative analysis of three virulent Lactococcus garvieae phages, novel phages with genome architecture linking the 936 group phages of Lactococcus lactis.</title>
        <authorList>
            <person name="Hoai T.D."/>
            <person name="Nishiki I."/>
            <person name="Yoshida T."/>
            <person name="Nakai T."/>
        </authorList>
    </citation>
    <scope>NUCLEOTIDE SEQUENCE [LARGE SCALE GENOMIC DNA]</scope>
</reference>
<evidence type="ECO:0000313" key="1">
    <source>
        <dbReference type="EMBL" id="ARQ94860.1"/>
    </source>
</evidence>
<accession>A0A2Z2GRX5</accession>
<proteinExistence type="predicted"/>
<evidence type="ECO:0000313" key="2">
    <source>
        <dbReference type="Proteomes" id="UP000251251"/>
    </source>
</evidence>
<dbReference type="EMBL" id="KY888143">
    <property type="protein sequence ID" value="ARQ94860.1"/>
    <property type="molecule type" value="Genomic_DNA"/>
</dbReference>
<organism evidence="1 2">
    <name type="scientific">Lactococcus phage PLgW-1</name>
    <dbReference type="NCBI Taxonomy" id="1983536"/>
    <lineage>
        <taxon>Viruses</taxon>
        <taxon>Duplodnaviria</taxon>
        <taxon>Heunggongvirae</taxon>
        <taxon>Uroviricota</taxon>
        <taxon>Caudoviricetes</taxon>
        <taxon>Uwajimavirus</taxon>
        <taxon>Uwajimavirus PLgW1</taxon>
    </lineage>
</organism>
<sequence length="68" mass="7972">MKKKAFYIVYNKDDEFLALGTAEEIGCQFDLTPLQVRQKACDFKRREHAGMINRYPIRIFGVGRMDVE</sequence>
<name>A0A2Z2GRX5_9CAUD</name>
<gene>
    <name evidence="1" type="ORF">PLgW1_49</name>
</gene>
<dbReference type="Proteomes" id="UP000251251">
    <property type="component" value="Segment"/>
</dbReference>
<protein>
    <submittedName>
        <fullName evidence="1">Uncharacterized protein</fullName>
    </submittedName>
</protein>